<reference evidence="2 3" key="1">
    <citation type="submission" date="2016-11" db="EMBL/GenBank/DDBJ databases">
        <title>Whole genomes of Flavobacteriaceae.</title>
        <authorList>
            <person name="Stine C."/>
            <person name="Li C."/>
            <person name="Tadesse D."/>
        </authorList>
    </citation>
    <scope>NUCLEOTIDE SEQUENCE [LARGE SCALE GENOMIC DNA]</scope>
    <source>
        <strain evidence="2 3">DSM 18292</strain>
    </source>
</reference>
<dbReference type="RefSeq" id="WP_089052098.1">
    <property type="nucleotide sequence ID" value="NZ_FXTV01000009.1"/>
</dbReference>
<evidence type="ECO:0000313" key="3">
    <source>
        <dbReference type="Proteomes" id="UP000198345"/>
    </source>
</evidence>
<dbReference type="PROSITE" id="PS01124">
    <property type="entry name" value="HTH_ARAC_FAMILY_2"/>
    <property type="match status" value="1"/>
</dbReference>
<accession>A0A226GM25</accession>
<dbReference type="Proteomes" id="UP000198345">
    <property type="component" value="Unassembled WGS sequence"/>
</dbReference>
<feature type="domain" description="HTH araC/xylS-type" evidence="1">
    <location>
        <begin position="230"/>
        <end position="330"/>
    </location>
</feature>
<protein>
    <recommendedName>
        <fullName evidence="1">HTH araC/xylS-type domain-containing protein</fullName>
    </recommendedName>
</protein>
<keyword evidence="3" id="KW-1185">Reference proteome</keyword>
<evidence type="ECO:0000313" key="2">
    <source>
        <dbReference type="EMBL" id="OXA83073.1"/>
    </source>
</evidence>
<dbReference type="OrthoDB" id="1228649at2"/>
<proteinExistence type="predicted"/>
<dbReference type="EMBL" id="MUGW01000094">
    <property type="protein sequence ID" value="OXA83073.1"/>
    <property type="molecule type" value="Genomic_DNA"/>
</dbReference>
<dbReference type="AlphaFoldDB" id="A0A226GM25"/>
<dbReference type="GO" id="GO:0003700">
    <property type="term" value="F:DNA-binding transcription factor activity"/>
    <property type="evidence" value="ECO:0007669"/>
    <property type="project" value="InterPro"/>
</dbReference>
<gene>
    <name evidence="2" type="ORF">B0A66_22605</name>
</gene>
<dbReference type="GO" id="GO:0043565">
    <property type="term" value="F:sequence-specific DNA binding"/>
    <property type="evidence" value="ECO:0007669"/>
    <property type="project" value="InterPro"/>
</dbReference>
<comment type="caution">
    <text evidence="2">The sequence shown here is derived from an EMBL/GenBank/DDBJ whole genome shotgun (WGS) entry which is preliminary data.</text>
</comment>
<evidence type="ECO:0000259" key="1">
    <source>
        <dbReference type="PROSITE" id="PS01124"/>
    </source>
</evidence>
<organism evidence="2 3">
    <name type="scientific">Flavobacterium hercynium</name>
    <dbReference type="NCBI Taxonomy" id="387094"/>
    <lineage>
        <taxon>Bacteria</taxon>
        <taxon>Pseudomonadati</taxon>
        <taxon>Bacteroidota</taxon>
        <taxon>Flavobacteriia</taxon>
        <taxon>Flavobacteriales</taxon>
        <taxon>Flavobacteriaceae</taxon>
        <taxon>Flavobacterium</taxon>
    </lineage>
</organism>
<sequence>MVEITHRYSLTSEWHEELTDKLVKLGGEVVNRNLVVMPDKIADGSFYYSEVIEGLSVIIWDLTYKEPILVKRLKTDDDLYIIHYDFSDEMNLIHVDGVKHKIGYKANLGLGVFDNGTDNIFQPIVGERVFAMRLLVAKNLLKASISKDFVKDSNKNRLKSGRNKLFFYDHIDSESKILLHVIKSKTFLDPGFDIYIRGISLQLLAKFIDRYNNFVSLPHSISEKELEAINITKDYLLDNLFQKFPGVILLADLAEMSISKYTSLFKKIYASTPSSFFWREKMILVDMLLKSGKFNTLSDVMSEFDNIKISYLTSKYYTQFGKNPSENFVEAPW</sequence>
<dbReference type="InterPro" id="IPR018060">
    <property type="entry name" value="HTH_AraC"/>
</dbReference>
<name>A0A226GM25_9FLAO</name>